<reference evidence="2 3" key="1">
    <citation type="journal article" date="2018" name="IMA Fungus">
        <title>IMA Genome-F 10: Nine draft genome sequences of Claviceps purpurea s.lat., including C. arundinis, C. humidiphila, and C. cf. spartinae, pseudomolecules for the pitch canker pathogen Fusarium circinatum, draft genome of Davidsoniella eucalypti, Grosmannia galeiformis, Quambalaria eucalypti, and Teratosphaeria destructans.</title>
        <authorList>
            <person name="Wingfield B.D."/>
            <person name="Liu M."/>
            <person name="Nguyen H.D."/>
            <person name="Lane F.A."/>
            <person name="Morgan S.W."/>
            <person name="De Vos L."/>
            <person name="Wilken P.M."/>
            <person name="Duong T.A."/>
            <person name="Aylward J."/>
            <person name="Coetzee M.P."/>
            <person name="Dadej K."/>
            <person name="De Beer Z.W."/>
            <person name="Findlay W."/>
            <person name="Havenga M."/>
            <person name="Kolarik M."/>
            <person name="Menzies J.G."/>
            <person name="Naidoo K."/>
            <person name="Pochopski O."/>
            <person name="Shoukouhi P."/>
            <person name="Santana Q.C."/>
            <person name="Seifert K.A."/>
            <person name="Soal N."/>
            <person name="Steenkamp E.T."/>
            <person name="Tatham C.T."/>
            <person name="van der Nest M.A."/>
            <person name="Wingfield M.J."/>
        </authorList>
    </citation>
    <scope>NUCLEOTIDE SEQUENCE [LARGE SCALE GENOMIC DNA]</scope>
    <source>
        <strain evidence="2">CMW44962</strain>
    </source>
</reference>
<dbReference type="EMBL" id="RIBY02000902">
    <property type="protein sequence ID" value="KAH9835524.1"/>
    <property type="molecule type" value="Genomic_DNA"/>
</dbReference>
<accession>A0A9W7SWF9</accession>
<name>A0A9W7SWF9_9PEZI</name>
<organism evidence="2 3">
    <name type="scientific">Teratosphaeria destructans</name>
    <dbReference type="NCBI Taxonomy" id="418781"/>
    <lineage>
        <taxon>Eukaryota</taxon>
        <taxon>Fungi</taxon>
        <taxon>Dikarya</taxon>
        <taxon>Ascomycota</taxon>
        <taxon>Pezizomycotina</taxon>
        <taxon>Dothideomycetes</taxon>
        <taxon>Dothideomycetidae</taxon>
        <taxon>Mycosphaerellales</taxon>
        <taxon>Teratosphaeriaceae</taxon>
        <taxon>Teratosphaeria</taxon>
    </lineage>
</organism>
<feature type="transmembrane region" description="Helical" evidence="1">
    <location>
        <begin position="99"/>
        <end position="120"/>
    </location>
</feature>
<evidence type="ECO:0000313" key="3">
    <source>
        <dbReference type="Proteomes" id="UP001138500"/>
    </source>
</evidence>
<proteinExistence type="predicted"/>
<keyword evidence="1" id="KW-1133">Transmembrane helix</keyword>
<dbReference type="Pfam" id="PF08592">
    <property type="entry name" value="Anthrone_oxy"/>
    <property type="match status" value="1"/>
</dbReference>
<evidence type="ECO:0000256" key="1">
    <source>
        <dbReference type="SAM" id="Phobius"/>
    </source>
</evidence>
<sequence length="177" mass="19279">MASTGSMWWVTPLECLTVIASGTMFGGSGLLSPIVSPMLENVDVPVKYRAKQVRQFLQSAEHIFPPTNALSTVSNLALLLAAYLKRNQLSGALLHSRRIPIAVAFGFNVLTTVYTLTVMVPKNNRLRDLSARLETNPDDKAVGAEFEAAQKTWTFYAGFRAALMLGATIGAVWALTY</sequence>
<feature type="transmembrane region" description="Helical" evidence="1">
    <location>
        <begin position="153"/>
        <end position="175"/>
    </location>
</feature>
<keyword evidence="3" id="KW-1185">Reference proteome</keyword>
<keyword evidence="1" id="KW-0472">Membrane</keyword>
<gene>
    <name evidence="2" type="ORF">Tdes44962_MAKER08516</name>
</gene>
<dbReference type="Proteomes" id="UP001138500">
    <property type="component" value="Unassembled WGS sequence"/>
</dbReference>
<evidence type="ECO:0000313" key="2">
    <source>
        <dbReference type="EMBL" id="KAH9835524.1"/>
    </source>
</evidence>
<dbReference type="AlphaFoldDB" id="A0A9W7SWF9"/>
<comment type="caution">
    <text evidence="2">The sequence shown here is derived from an EMBL/GenBank/DDBJ whole genome shotgun (WGS) entry which is preliminary data.</text>
</comment>
<feature type="transmembrane region" description="Helical" evidence="1">
    <location>
        <begin position="63"/>
        <end position="84"/>
    </location>
</feature>
<dbReference type="InterPro" id="IPR013901">
    <property type="entry name" value="Anthrone_oxy"/>
</dbReference>
<reference evidence="2 3" key="2">
    <citation type="journal article" date="2021" name="Curr. Genet.">
        <title>Genetic response to nitrogen starvation in the aggressive Eucalyptus foliar pathogen Teratosphaeria destructans.</title>
        <authorList>
            <person name="Havenga M."/>
            <person name="Wingfield B.D."/>
            <person name="Wingfield M.J."/>
            <person name="Dreyer L.L."/>
            <person name="Roets F."/>
            <person name="Aylward J."/>
        </authorList>
    </citation>
    <scope>NUCLEOTIDE SEQUENCE [LARGE SCALE GENOMIC DNA]</scope>
    <source>
        <strain evidence="2">CMW44962</strain>
    </source>
</reference>
<protein>
    <submittedName>
        <fullName evidence="2">Uncharacterized protein</fullName>
    </submittedName>
</protein>
<keyword evidence="1" id="KW-0812">Transmembrane</keyword>